<gene>
    <name evidence="2" type="ORF">B0T46_14350</name>
</gene>
<dbReference type="AlphaFoldDB" id="A0A1V2TFF8"/>
<evidence type="ECO:0000313" key="3">
    <source>
        <dbReference type="Proteomes" id="UP000188836"/>
    </source>
</evidence>
<dbReference type="STRING" id="1538463.B0T36_17030"/>
<feature type="compositionally biased region" description="Basic and acidic residues" evidence="1">
    <location>
        <begin position="99"/>
        <end position="110"/>
    </location>
</feature>
<dbReference type="Gene3D" id="1.10.10.60">
    <property type="entry name" value="Homeodomain-like"/>
    <property type="match status" value="2"/>
</dbReference>
<proteinExistence type="predicted"/>
<dbReference type="Proteomes" id="UP000188836">
    <property type="component" value="Unassembled WGS sequence"/>
</dbReference>
<keyword evidence="3" id="KW-1185">Reference proteome</keyword>
<organism evidence="2 3">
    <name type="scientific">Nocardia donostiensis</name>
    <dbReference type="NCBI Taxonomy" id="1538463"/>
    <lineage>
        <taxon>Bacteria</taxon>
        <taxon>Bacillati</taxon>
        <taxon>Actinomycetota</taxon>
        <taxon>Actinomycetes</taxon>
        <taxon>Mycobacteriales</taxon>
        <taxon>Nocardiaceae</taxon>
        <taxon>Nocardia</taxon>
    </lineage>
</organism>
<evidence type="ECO:0000256" key="1">
    <source>
        <dbReference type="SAM" id="MobiDB-lite"/>
    </source>
</evidence>
<feature type="region of interest" description="Disordered" evidence="1">
    <location>
        <begin position="99"/>
        <end position="126"/>
    </location>
</feature>
<sequence>MPADHPPQQRAGRLDPDQIQTLIQDYLAGATTYDLDDRFGIDRRTVSAILHRHSIPMRRRGLSPQQVDQAIGLYTPGWSLAKVARHLAVDPTTVLNRLRERGIRTRDTHGRTRPRQPTARAPQSAD</sequence>
<evidence type="ECO:0000313" key="2">
    <source>
        <dbReference type="EMBL" id="ONM48235.1"/>
    </source>
</evidence>
<comment type="caution">
    <text evidence="2">The sequence shown here is derived from an EMBL/GenBank/DDBJ whole genome shotgun (WGS) entry which is preliminary data.</text>
</comment>
<accession>A0A1V2TFF8</accession>
<feature type="compositionally biased region" description="Low complexity" evidence="1">
    <location>
        <begin position="115"/>
        <end position="126"/>
    </location>
</feature>
<reference evidence="2 3" key="1">
    <citation type="journal article" date="2016" name="Antonie Van Leeuwenhoek">
        <title>Nocardia donostiensis sp. nov., isolated from human respiratory specimens.</title>
        <authorList>
            <person name="Ercibengoa M."/>
            <person name="Bell M."/>
            <person name="Marimon J.M."/>
            <person name="Humrighouse B."/>
            <person name="Klenk H.P."/>
            <person name="Potter G."/>
            <person name="Perez-Trallero E."/>
        </authorList>
    </citation>
    <scope>NUCLEOTIDE SEQUENCE [LARGE SCALE GENOMIC DNA]</scope>
    <source>
        <strain evidence="2 3">X1655</strain>
    </source>
</reference>
<protein>
    <submittedName>
        <fullName evidence="2">Helix-turn-helix domain containing protein</fullName>
    </submittedName>
</protein>
<name>A0A1V2TFF8_9NOCA</name>
<dbReference type="EMBL" id="MUMY01000011">
    <property type="protein sequence ID" value="ONM48235.1"/>
    <property type="molecule type" value="Genomic_DNA"/>
</dbReference>